<keyword evidence="5" id="KW-1185">Reference proteome</keyword>
<keyword evidence="2" id="KW-0812">Transmembrane</keyword>
<feature type="region of interest" description="Disordered" evidence="1">
    <location>
        <begin position="124"/>
        <end position="153"/>
    </location>
</feature>
<dbReference type="GO" id="GO:0003676">
    <property type="term" value="F:nucleic acid binding"/>
    <property type="evidence" value="ECO:0007669"/>
    <property type="project" value="InterPro"/>
</dbReference>
<evidence type="ECO:0000313" key="4">
    <source>
        <dbReference type="EMBL" id="MBB4844698.1"/>
    </source>
</evidence>
<name>A0A840LES6_9BURK</name>
<dbReference type="InterPro" id="IPR012340">
    <property type="entry name" value="NA-bd_OB-fold"/>
</dbReference>
<reference evidence="4 5" key="1">
    <citation type="submission" date="2020-08" db="EMBL/GenBank/DDBJ databases">
        <title>Functional genomics of gut bacteria from endangered species of beetles.</title>
        <authorList>
            <person name="Carlos-Shanley C."/>
        </authorList>
    </citation>
    <scope>NUCLEOTIDE SEQUENCE [LARGE SCALE GENOMIC DNA]</scope>
    <source>
        <strain evidence="4 5">S00239</strain>
    </source>
</reference>
<dbReference type="InterPro" id="IPR002059">
    <property type="entry name" value="CSP_DNA-bd"/>
</dbReference>
<dbReference type="Pfam" id="PF00313">
    <property type="entry name" value="CSD"/>
    <property type="match status" value="1"/>
</dbReference>
<evidence type="ECO:0000256" key="1">
    <source>
        <dbReference type="SAM" id="MobiDB-lite"/>
    </source>
</evidence>
<protein>
    <submittedName>
        <fullName evidence="4">Cold shock CspA family protein</fullName>
    </submittedName>
</protein>
<dbReference type="AlphaFoldDB" id="A0A840LES6"/>
<dbReference type="Gene3D" id="2.40.50.140">
    <property type="entry name" value="Nucleic acid-binding proteins"/>
    <property type="match status" value="1"/>
</dbReference>
<gene>
    <name evidence="4" type="ORF">HNP55_003242</name>
</gene>
<keyword evidence="2" id="KW-0472">Membrane</keyword>
<dbReference type="SUPFAM" id="SSF50249">
    <property type="entry name" value="Nucleic acid-binding proteins"/>
    <property type="match status" value="1"/>
</dbReference>
<evidence type="ECO:0000313" key="5">
    <source>
        <dbReference type="Proteomes" id="UP000562027"/>
    </source>
</evidence>
<evidence type="ECO:0000256" key="2">
    <source>
        <dbReference type="SAM" id="Phobius"/>
    </source>
</evidence>
<dbReference type="EMBL" id="JACHLP010000006">
    <property type="protein sequence ID" value="MBB4844698.1"/>
    <property type="molecule type" value="Genomic_DNA"/>
</dbReference>
<organism evidence="4 5">
    <name type="scientific">Roseateles oligotrophus</name>
    <dbReference type="NCBI Taxonomy" id="1769250"/>
    <lineage>
        <taxon>Bacteria</taxon>
        <taxon>Pseudomonadati</taxon>
        <taxon>Pseudomonadota</taxon>
        <taxon>Betaproteobacteria</taxon>
        <taxon>Burkholderiales</taxon>
        <taxon>Sphaerotilaceae</taxon>
        <taxon>Roseateles</taxon>
    </lineage>
</organism>
<evidence type="ECO:0000259" key="3">
    <source>
        <dbReference type="PROSITE" id="PS51857"/>
    </source>
</evidence>
<comment type="caution">
    <text evidence="4">The sequence shown here is derived from an EMBL/GenBank/DDBJ whole genome shotgun (WGS) entry which is preliminary data.</text>
</comment>
<feature type="domain" description="CSD" evidence="3">
    <location>
        <begin position="2"/>
        <end position="67"/>
    </location>
</feature>
<proteinExistence type="predicted"/>
<dbReference type="RefSeq" id="WP_184301480.1">
    <property type="nucleotide sequence ID" value="NZ_JACHLP010000006.1"/>
</dbReference>
<dbReference type="Proteomes" id="UP000562027">
    <property type="component" value="Unassembled WGS sequence"/>
</dbReference>
<accession>A0A840LES6</accession>
<keyword evidence="2" id="KW-1133">Transmembrane helix</keyword>
<dbReference type="PROSITE" id="PS51857">
    <property type="entry name" value="CSD_2"/>
    <property type="match status" value="1"/>
</dbReference>
<sequence length="153" mass="16499">MRFEGTLQDWNYERGFGAIAPAQGGQALFVHVSAFPADGVAPALGEALSFEMTVDAKGQKKAVHVLRSKGKQLPPTHTLLVPAPKRGRGRAGRRRWKSYLLLALVLLVAVLSLQAWFSSIRPRDHGQNVAGAPVPQQAPKPGKTHQVQGVPGR</sequence>
<feature type="transmembrane region" description="Helical" evidence="2">
    <location>
        <begin position="98"/>
        <end position="117"/>
    </location>
</feature>
<dbReference type="CDD" id="cd04458">
    <property type="entry name" value="CSP_CDS"/>
    <property type="match status" value="1"/>
</dbReference>